<dbReference type="EMBL" id="UINC01028122">
    <property type="protein sequence ID" value="SVB08554.1"/>
    <property type="molecule type" value="Genomic_DNA"/>
</dbReference>
<reference evidence="1" key="1">
    <citation type="submission" date="2018-05" db="EMBL/GenBank/DDBJ databases">
        <authorList>
            <person name="Lanie J.A."/>
            <person name="Ng W.-L."/>
            <person name="Kazmierczak K.M."/>
            <person name="Andrzejewski T.M."/>
            <person name="Davidsen T.M."/>
            <person name="Wayne K.J."/>
            <person name="Tettelin H."/>
            <person name="Glass J.I."/>
            <person name="Rusch D."/>
            <person name="Podicherti R."/>
            <person name="Tsui H.-C.T."/>
            <person name="Winkler M.E."/>
        </authorList>
    </citation>
    <scope>NUCLEOTIDE SEQUENCE</scope>
</reference>
<organism evidence="1">
    <name type="scientific">marine metagenome</name>
    <dbReference type="NCBI Taxonomy" id="408172"/>
    <lineage>
        <taxon>unclassified sequences</taxon>
        <taxon>metagenomes</taxon>
        <taxon>ecological metagenomes</taxon>
    </lineage>
</organism>
<sequence>MYLDKKTAKYGTETGFILEESDSNRWEFIKTYINMPNRERFGTIIANNKRVNKLI</sequence>
<gene>
    <name evidence="1" type="ORF">METZ01_LOCUS161408</name>
</gene>
<proteinExistence type="predicted"/>
<name>A0A382B4N9_9ZZZZ</name>
<evidence type="ECO:0000313" key="1">
    <source>
        <dbReference type="EMBL" id="SVB08554.1"/>
    </source>
</evidence>
<dbReference type="AlphaFoldDB" id="A0A382B4N9"/>
<accession>A0A382B4N9</accession>
<protein>
    <submittedName>
        <fullName evidence="1">Uncharacterized protein</fullName>
    </submittedName>
</protein>